<accession>A0ABT1RFK1</accession>
<name>A0ABT1RFK1_9HYPH</name>
<proteinExistence type="predicted"/>
<comment type="caution">
    <text evidence="1">The sequence shown here is derived from an EMBL/GenBank/DDBJ whole genome shotgun (WGS) entry which is preliminary data.</text>
</comment>
<evidence type="ECO:0000313" key="1">
    <source>
        <dbReference type="EMBL" id="MCQ4633965.1"/>
    </source>
</evidence>
<dbReference type="EMBL" id="WHSB02000016">
    <property type="protein sequence ID" value="MCQ4633965.1"/>
    <property type="molecule type" value="Genomic_DNA"/>
</dbReference>
<organism evidence="1 2">
    <name type="scientific">Shinella lacus</name>
    <dbReference type="NCBI Taxonomy" id="2654216"/>
    <lineage>
        <taxon>Bacteria</taxon>
        <taxon>Pseudomonadati</taxon>
        <taxon>Pseudomonadota</taxon>
        <taxon>Alphaproteobacteria</taxon>
        <taxon>Hyphomicrobiales</taxon>
        <taxon>Rhizobiaceae</taxon>
        <taxon>Shinella</taxon>
    </lineage>
</organism>
<dbReference type="Proteomes" id="UP000996601">
    <property type="component" value="Unassembled WGS sequence"/>
</dbReference>
<keyword evidence="2" id="KW-1185">Reference proteome</keyword>
<sequence length="111" mass="11873">MIALGVFPCHCKDFERSYLCSRSLETTAMKTIPIDTLFDPAAEIMLPHRCDDAARPAAACICCGQAGQAMDDDGCGICDACLDAPLQATGNPDGLDFPDAFPHLSLTARHR</sequence>
<protein>
    <submittedName>
        <fullName evidence="1">Uncharacterized protein</fullName>
    </submittedName>
</protein>
<evidence type="ECO:0000313" key="2">
    <source>
        <dbReference type="Proteomes" id="UP000996601"/>
    </source>
</evidence>
<gene>
    <name evidence="1" type="ORF">GB927_028295</name>
</gene>
<reference evidence="1" key="1">
    <citation type="submission" date="2021-07" db="EMBL/GenBank/DDBJ databases">
        <title>Shinella sp. nov., a novel member of the genus Shinella from water.</title>
        <authorList>
            <person name="Deng Y."/>
        </authorList>
    </citation>
    <scope>NUCLEOTIDE SEQUENCE</scope>
    <source>
        <strain evidence="1">CPCC 100929</strain>
    </source>
</reference>